<dbReference type="Proteomes" id="UP000018291">
    <property type="component" value="Unassembled WGS sequence"/>
</dbReference>
<sequence>MLDVRDATPDDLPAIGRVLAAAFADDPVWTWITSPRTDWSRRAAAWFSAVARLQLKGHGTVLVDEGLRGAAIWTPPGRWKGTLGDAATMSIPSARLFGTRLPRALHALATNERIHPTDPPHWYLEILGTDPAHQGTGVGSALIAEITDRCDREGLDSYLESSKEQNLAFYARHGFEVREEVHVTRTSPTTWTMWRAPLG</sequence>
<reference evidence="2 3" key="1">
    <citation type="journal article" date="2013" name="ISME J.">
        <title>Metabolic model for the filamentous 'Candidatus Microthrix parvicella' based on genomic and metagenomic analyses.</title>
        <authorList>
            <person name="Jon McIlroy S."/>
            <person name="Kristiansen R."/>
            <person name="Albertsen M."/>
            <person name="Michael Karst S."/>
            <person name="Rossetti S."/>
            <person name="Lund Nielsen J."/>
            <person name="Tandoi V."/>
            <person name="James Seviour R."/>
            <person name="Nielsen P.H."/>
        </authorList>
    </citation>
    <scope>NUCLEOTIDE SEQUENCE [LARGE SCALE GENOMIC DNA]</scope>
    <source>
        <strain evidence="2 3">RN1</strain>
    </source>
</reference>
<dbReference type="EMBL" id="CANL01000024">
    <property type="protein sequence ID" value="CCM63871.1"/>
    <property type="molecule type" value="Genomic_DNA"/>
</dbReference>
<dbReference type="Pfam" id="PF00583">
    <property type="entry name" value="Acetyltransf_1"/>
    <property type="match status" value="1"/>
</dbReference>
<dbReference type="HOGENOM" id="CLU_060131_7_2_11"/>
<proteinExistence type="predicted"/>
<dbReference type="GO" id="GO:0016747">
    <property type="term" value="F:acyltransferase activity, transferring groups other than amino-acyl groups"/>
    <property type="evidence" value="ECO:0007669"/>
    <property type="project" value="InterPro"/>
</dbReference>
<dbReference type="eggNOG" id="COG0456">
    <property type="taxonomic scope" value="Bacteria"/>
</dbReference>
<dbReference type="PANTHER" id="PTHR42791">
    <property type="entry name" value="GNAT FAMILY ACETYLTRANSFERASE"/>
    <property type="match status" value="1"/>
</dbReference>
<dbReference type="RefSeq" id="WP_012227150.1">
    <property type="nucleotide sequence ID" value="NZ_HG422565.1"/>
</dbReference>
<gene>
    <name evidence="2" type="ORF">BN381_300018</name>
</gene>
<evidence type="ECO:0000313" key="3">
    <source>
        <dbReference type="Proteomes" id="UP000018291"/>
    </source>
</evidence>
<dbReference type="InterPro" id="IPR000182">
    <property type="entry name" value="GNAT_dom"/>
</dbReference>
<dbReference type="PROSITE" id="PS51186">
    <property type="entry name" value="GNAT"/>
    <property type="match status" value="1"/>
</dbReference>
<dbReference type="CDD" id="cd04301">
    <property type="entry name" value="NAT_SF"/>
    <property type="match status" value="1"/>
</dbReference>
<dbReference type="PANTHER" id="PTHR42791:SF1">
    <property type="entry name" value="N-ACETYLTRANSFERASE DOMAIN-CONTAINING PROTEIN"/>
    <property type="match status" value="1"/>
</dbReference>
<keyword evidence="2" id="KW-0808">Transferase</keyword>
<accession>R4Z3L0</accession>
<keyword evidence="3" id="KW-1185">Reference proteome</keyword>
<dbReference type="OrthoDB" id="7057833at2"/>
<feature type="domain" description="N-acetyltransferase" evidence="1">
    <location>
        <begin position="2"/>
        <end position="196"/>
    </location>
</feature>
<dbReference type="AlphaFoldDB" id="R4Z3L0"/>
<name>R4Z3L0_9ACTN</name>
<dbReference type="InterPro" id="IPR052523">
    <property type="entry name" value="Trichothecene_AcTrans"/>
</dbReference>
<comment type="caution">
    <text evidence="2">The sequence shown here is derived from an EMBL/GenBank/DDBJ whole genome shotgun (WGS) entry which is preliminary data.</text>
</comment>
<organism evidence="2 3">
    <name type="scientific">Candidatus Neomicrothrix parvicella RN1</name>
    <dbReference type="NCBI Taxonomy" id="1229780"/>
    <lineage>
        <taxon>Bacteria</taxon>
        <taxon>Bacillati</taxon>
        <taxon>Actinomycetota</taxon>
        <taxon>Acidimicrobiia</taxon>
        <taxon>Acidimicrobiales</taxon>
        <taxon>Microthrixaceae</taxon>
        <taxon>Candidatus Neomicrothrix</taxon>
    </lineage>
</organism>
<evidence type="ECO:0000313" key="2">
    <source>
        <dbReference type="EMBL" id="CCM63871.1"/>
    </source>
</evidence>
<dbReference type="SUPFAM" id="SSF55729">
    <property type="entry name" value="Acyl-CoA N-acyltransferases (Nat)"/>
    <property type="match status" value="1"/>
</dbReference>
<evidence type="ECO:0000259" key="1">
    <source>
        <dbReference type="PROSITE" id="PS51186"/>
    </source>
</evidence>
<dbReference type="STRING" id="1229780.BN381_300018"/>
<protein>
    <submittedName>
        <fullName evidence="2">Putative GCN5-related N-acetyltransferase</fullName>
    </submittedName>
</protein>
<dbReference type="InterPro" id="IPR016181">
    <property type="entry name" value="Acyl_CoA_acyltransferase"/>
</dbReference>
<dbReference type="Gene3D" id="3.40.630.30">
    <property type="match status" value="1"/>
</dbReference>